<accession>A0A363D5D5</accession>
<name>A0A363D5D5_9BACT</name>
<dbReference type="Pfam" id="PF13419">
    <property type="entry name" value="HAD_2"/>
    <property type="match status" value="1"/>
</dbReference>
<dbReference type="NCBIfam" id="TIGR01509">
    <property type="entry name" value="HAD-SF-IA-v3"/>
    <property type="match status" value="1"/>
</dbReference>
<dbReference type="SFLD" id="SFLDG01129">
    <property type="entry name" value="C1.5:_HAD__Beta-PGM__Phosphata"/>
    <property type="match status" value="1"/>
</dbReference>
<dbReference type="EMBL" id="MUXE01000001">
    <property type="protein sequence ID" value="PUE66531.1"/>
    <property type="molecule type" value="Genomic_DNA"/>
</dbReference>
<dbReference type="EC" id="3.1.3.18" evidence="4"/>
<evidence type="ECO:0000313" key="6">
    <source>
        <dbReference type="Proteomes" id="UP000251135"/>
    </source>
</evidence>
<organism evidence="5 6">
    <name type="scientific">Arcobacter caeni</name>
    <dbReference type="NCBI Taxonomy" id="1912877"/>
    <lineage>
        <taxon>Bacteria</taxon>
        <taxon>Pseudomonadati</taxon>
        <taxon>Campylobacterota</taxon>
        <taxon>Epsilonproteobacteria</taxon>
        <taxon>Campylobacterales</taxon>
        <taxon>Arcobacteraceae</taxon>
        <taxon>Arcobacter</taxon>
    </lineage>
</organism>
<reference evidence="5 6" key="1">
    <citation type="submission" date="2017-02" db="EMBL/GenBank/DDBJ databases">
        <title>Arcobacter caeni sp. nov, a new Arcobacter species isolated from reclaimed water.</title>
        <authorList>
            <person name="Figueras M.J."/>
            <person name="Perez-Cataluna A."/>
            <person name="Salas-Masso N."/>
        </authorList>
    </citation>
    <scope>NUCLEOTIDE SEQUENCE [LARGE SCALE GENOMIC DNA]</scope>
    <source>
        <strain evidence="5 6">RW17-10</strain>
    </source>
</reference>
<keyword evidence="6" id="KW-1185">Reference proteome</keyword>
<dbReference type="AlphaFoldDB" id="A0A363D5D5"/>
<dbReference type="SFLD" id="SFLDG01135">
    <property type="entry name" value="C1.5.6:_HAD__Beta-PGM__Phospha"/>
    <property type="match status" value="1"/>
</dbReference>
<sequence>MKKYILFDNDGVLVHTEPLYFKANIMALQEYFNISLEFEEYMKIMSEGTTVWQKAFEKGFSQKEIEKAKNQRNEYYQNFLRTENILIPQVKEVLEKLSKKYKMGIVTTSRRVDFEIIHKNLGIVDYMDFVLSEEDYNFAKPHPEPYLKGLEMFKADKDETIVIEDSTRGLSSAYKAGIQCVIVKNEFTITQDFSKASYFIDTLSELETILN</sequence>
<dbReference type="RefSeq" id="WP_108557643.1">
    <property type="nucleotide sequence ID" value="NZ_MUXE01000001.1"/>
</dbReference>
<comment type="similarity">
    <text evidence="3">Belongs to the HAD-like hydrolase superfamily. CbbY/CbbZ/Gph/YieH family.</text>
</comment>
<dbReference type="InterPro" id="IPR036412">
    <property type="entry name" value="HAD-like_sf"/>
</dbReference>
<keyword evidence="5" id="KW-0378">Hydrolase</keyword>
<dbReference type="InterPro" id="IPR006439">
    <property type="entry name" value="HAD-SF_hydro_IA"/>
</dbReference>
<evidence type="ECO:0000256" key="4">
    <source>
        <dbReference type="ARBA" id="ARBA00013078"/>
    </source>
</evidence>
<dbReference type="InterPro" id="IPR041492">
    <property type="entry name" value="HAD_2"/>
</dbReference>
<comment type="catalytic activity">
    <reaction evidence="1">
        <text>2-phosphoglycolate + H2O = glycolate + phosphate</text>
        <dbReference type="Rhea" id="RHEA:14369"/>
        <dbReference type="ChEBI" id="CHEBI:15377"/>
        <dbReference type="ChEBI" id="CHEBI:29805"/>
        <dbReference type="ChEBI" id="CHEBI:43474"/>
        <dbReference type="ChEBI" id="CHEBI:58033"/>
        <dbReference type="EC" id="3.1.3.18"/>
    </reaction>
</comment>
<dbReference type="GO" id="GO:0005829">
    <property type="term" value="C:cytosol"/>
    <property type="evidence" value="ECO:0007669"/>
    <property type="project" value="TreeGrafter"/>
</dbReference>
<protein>
    <recommendedName>
        <fullName evidence="4">phosphoglycolate phosphatase</fullName>
        <ecNumber evidence="4">3.1.3.18</ecNumber>
    </recommendedName>
</protein>
<dbReference type="Gene3D" id="1.10.150.240">
    <property type="entry name" value="Putative phosphatase, domain 2"/>
    <property type="match status" value="1"/>
</dbReference>
<dbReference type="PANTHER" id="PTHR43434">
    <property type="entry name" value="PHOSPHOGLYCOLATE PHOSPHATASE"/>
    <property type="match status" value="1"/>
</dbReference>
<evidence type="ECO:0000256" key="1">
    <source>
        <dbReference type="ARBA" id="ARBA00000830"/>
    </source>
</evidence>
<evidence type="ECO:0000256" key="3">
    <source>
        <dbReference type="ARBA" id="ARBA00006171"/>
    </source>
</evidence>
<dbReference type="PANTHER" id="PTHR43434:SF1">
    <property type="entry name" value="PHOSPHOGLYCOLATE PHOSPHATASE"/>
    <property type="match status" value="1"/>
</dbReference>
<dbReference type="InterPro" id="IPR023214">
    <property type="entry name" value="HAD_sf"/>
</dbReference>
<dbReference type="InterPro" id="IPR023198">
    <property type="entry name" value="PGP-like_dom2"/>
</dbReference>
<dbReference type="SUPFAM" id="SSF56784">
    <property type="entry name" value="HAD-like"/>
    <property type="match status" value="1"/>
</dbReference>
<comment type="caution">
    <text evidence="5">The sequence shown here is derived from an EMBL/GenBank/DDBJ whole genome shotgun (WGS) entry which is preliminary data.</text>
</comment>
<evidence type="ECO:0000313" key="5">
    <source>
        <dbReference type="EMBL" id="PUE66531.1"/>
    </source>
</evidence>
<evidence type="ECO:0000256" key="2">
    <source>
        <dbReference type="ARBA" id="ARBA00004818"/>
    </source>
</evidence>
<gene>
    <name evidence="5" type="ORF">B0174_00315</name>
</gene>
<dbReference type="GO" id="GO:0008967">
    <property type="term" value="F:phosphoglycolate phosphatase activity"/>
    <property type="evidence" value="ECO:0007669"/>
    <property type="project" value="UniProtKB-EC"/>
</dbReference>
<dbReference type="InterPro" id="IPR050155">
    <property type="entry name" value="HAD-like_hydrolase_sf"/>
</dbReference>
<proteinExistence type="inferred from homology"/>
<comment type="pathway">
    <text evidence="2">Organic acid metabolism; glycolate biosynthesis; glycolate from 2-phosphoglycolate: step 1/1.</text>
</comment>
<dbReference type="Proteomes" id="UP000251135">
    <property type="component" value="Unassembled WGS sequence"/>
</dbReference>
<dbReference type="OrthoDB" id="9778019at2"/>
<dbReference type="SFLD" id="SFLDS00003">
    <property type="entry name" value="Haloacid_Dehalogenase"/>
    <property type="match status" value="1"/>
</dbReference>
<dbReference type="Gene3D" id="3.40.50.1000">
    <property type="entry name" value="HAD superfamily/HAD-like"/>
    <property type="match status" value="1"/>
</dbReference>
<dbReference type="GO" id="GO:0006281">
    <property type="term" value="P:DNA repair"/>
    <property type="evidence" value="ECO:0007669"/>
    <property type="project" value="TreeGrafter"/>
</dbReference>